<dbReference type="Pfam" id="PF01395">
    <property type="entry name" value="PBP_GOBP"/>
    <property type="match status" value="1"/>
</dbReference>
<dbReference type="SUPFAM" id="SSF47565">
    <property type="entry name" value="Insect pheromone/odorant-binding proteins"/>
    <property type="match status" value="1"/>
</dbReference>
<dbReference type="OrthoDB" id="6595846at2759"/>
<keyword evidence="3" id="KW-0964">Secreted</keyword>
<protein>
    <submittedName>
        <fullName evidence="5">Odorant-binding protein 40</fullName>
    </submittedName>
</protein>
<dbReference type="GO" id="GO:0005615">
    <property type="term" value="C:extracellular space"/>
    <property type="evidence" value="ECO:0007669"/>
    <property type="project" value="TreeGrafter"/>
</dbReference>
<dbReference type="PANTHER" id="PTHR11857">
    <property type="entry name" value="ODORANT BINDING PROTEIN-RELATED"/>
    <property type="match status" value="1"/>
</dbReference>
<name>A0A2S0X9J6_9DIPT</name>
<accession>A0A2S0X9J6</accession>
<dbReference type="InterPro" id="IPR006170">
    <property type="entry name" value="PBP/GOBP"/>
</dbReference>
<evidence type="ECO:0000256" key="3">
    <source>
        <dbReference type="ARBA" id="ARBA00022525"/>
    </source>
</evidence>
<keyword evidence="4" id="KW-0732">Signal</keyword>
<sequence length="142" mass="15836">MMKLNKVVAVVAVFLIGFCGNALSDNAEMDKIVEICKAKEKATDADIEIWRSDPEPKPRMVKCLEACVGEQMGMMTTDNKISVDAVLKFYATETKDEKAVANMKEVLNECKAVTDKDRCESSAKILKCINDGTRKRGMKEMF</sequence>
<dbReference type="EMBL" id="MG544160">
    <property type="protein sequence ID" value="AWC08451.1"/>
    <property type="molecule type" value="mRNA"/>
</dbReference>
<dbReference type="InterPro" id="IPR036728">
    <property type="entry name" value="PBP_GOBP_sf"/>
</dbReference>
<gene>
    <name evidence="5" type="primary">OBP40</name>
</gene>
<organism evidence="5">
    <name type="scientific">Bradysia odoriphaga</name>
    <dbReference type="NCBI Taxonomy" id="1564500"/>
    <lineage>
        <taxon>Eukaryota</taxon>
        <taxon>Metazoa</taxon>
        <taxon>Ecdysozoa</taxon>
        <taxon>Arthropoda</taxon>
        <taxon>Hexapoda</taxon>
        <taxon>Insecta</taxon>
        <taxon>Pterygota</taxon>
        <taxon>Neoptera</taxon>
        <taxon>Endopterygota</taxon>
        <taxon>Diptera</taxon>
        <taxon>Nematocera</taxon>
        <taxon>Sciaroidea</taxon>
        <taxon>Sciaridae</taxon>
        <taxon>Bradysia</taxon>
    </lineage>
</organism>
<comment type="similarity">
    <text evidence="2">Belongs to the PBP/GOBP family.</text>
</comment>
<dbReference type="GO" id="GO:0007608">
    <property type="term" value="P:sensory perception of smell"/>
    <property type="evidence" value="ECO:0007669"/>
    <property type="project" value="TreeGrafter"/>
</dbReference>
<dbReference type="GO" id="GO:0005549">
    <property type="term" value="F:odorant binding"/>
    <property type="evidence" value="ECO:0007669"/>
    <property type="project" value="InterPro"/>
</dbReference>
<dbReference type="CDD" id="cd23992">
    <property type="entry name" value="PBP_GOBP"/>
    <property type="match status" value="1"/>
</dbReference>
<evidence type="ECO:0000256" key="2">
    <source>
        <dbReference type="ARBA" id="ARBA00008098"/>
    </source>
</evidence>
<comment type="subcellular location">
    <subcellularLocation>
        <location evidence="1">Secreted</location>
    </subcellularLocation>
</comment>
<evidence type="ECO:0000256" key="1">
    <source>
        <dbReference type="ARBA" id="ARBA00004613"/>
    </source>
</evidence>
<dbReference type="Gene3D" id="1.10.238.20">
    <property type="entry name" value="Pheromone/general odorant binding protein domain"/>
    <property type="match status" value="1"/>
</dbReference>
<evidence type="ECO:0000256" key="4">
    <source>
        <dbReference type="ARBA" id="ARBA00022729"/>
    </source>
</evidence>
<reference evidence="5" key="1">
    <citation type="journal article" date="2018" name="Front. Physiol.">
        <title>Sex- and Tissue-Specific Expression Profiles of Odorant Binding Protein and Chemosensory Protein Genes in Bradysia odoriphaga (Diptera: Sciaridae).</title>
        <authorList>
            <person name="Zhao Y."/>
            <person name="Ding J."/>
            <person name="Zhang Z."/>
            <person name="Liu F."/>
            <person name="Zhou C."/>
            <person name="Mu W."/>
        </authorList>
    </citation>
    <scope>NUCLEOTIDE SEQUENCE</scope>
</reference>
<dbReference type="SMART" id="SM00708">
    <property type="entry name" value="PhBP"/>
    <property type="match status" value="1"/>
</dbReference>
<evidence type="ECO:0000313" key="5">
    <source>
        <dbReference type="EMBL" id="AWC08451.1"/>
    </source>
</evidence>
<dbReference type="AlphaFoldDB" id="A0A2S0X9J6"/>
<proteinExistence type="evidence at transcript level"/>